<feature type="binding site" evidence="6">
    <location>
        <position position="185"/>
    </location>
    <ligand>
        <name>biotin</name>
        <dbReference type="ChEBI" id="CHEBI:57586"/>
    </ligand>
</feature>
<dbReference type="PANTHER" id="PTHR12835">
    <property type="entry name" value="BIOTIN PROTEIN LIGASE"/>
    <property type="match status" value="1"/>
</dbReference>
<dbReference type="InterPro" id="IPR004143">
    <property type="entry name" value="BPL_LPL_catalytic"/>
</dbReference>
<dbReference type="SUPFAM" id="SSF50037">
    <property type="entry name" value="C-terminal domain of transcriptional repressors"/>
    <property type="match status" value="1"/>
</dbReference>
<dbReference type="Pfam" id="PF03099">
    <property type="entry name" value="BPL_LplA_LipB"/>
    <property type="match status" value="1"/>
</dbReference>
<feature type="binding site" evidence="6">
    <location>
        <begin position="118"/>
        <end position="120"/>
    </location>
    <ligand>
        <name>biotin</name>
        <dbReference type="ChEBI" id="CHEBI:57586"/>
    </ligand>
</feature>
<evidence type="ECO:0000313" key="8">
    <source>
        <dbReference type="EMBL" id="KDE41124.1"/>
    </source>
</evidence>
<comment type="catalytic activity">
    <reaction evidence="5 6">
        <text>biotin + L-lysyl-[protein] + ATP = N(6)-biotinyl-L-lysyl-[protein] + AMP + diphosphate + H(+)</text>
        <dbReference type="Rhea" id="RHEA:11756"/>
        <dbReference type="Rhea" id="RHEA-COMP:9752"/>
        <dbReference type="Rhea" id="RHEA-COMP:10505"/>
        <dbReference type="ChEBI" id="CHEBI:15378"/>
        <dbReference type="ChEBI" id="CHEBI:29969"/>
        <dbReference type="ChEBI" id="CHEBI:30616"/>
        <dbReference type="ChEBI" id="CHEBI:33019"/>
        <dbReference type="ChEBI" id="CHEBI:57586"/>
        <dbReference type="ChEBI" id="CHEBI:83144"/>
        <dbReference type="ChEBI" id="CHEBI:456215"/>
        <dbReference type="EC" id="6.3.4.15"/>
    </reaction>
</comment>
<keyword evidence="1 6" id="KW-0436">Ligase</keyword>
<dbReference type="InterPro" id="IPR045864">
    <property type="entry name" value="aa-tRNA-synth_II/BPL/LPL"/>
</dbReference>
<evidence type="ECO:0000256" key="3">
    <source>
        <dbReference type="ARBA" id="ARBA00022840"/>
    </source>
</evidence>
<dbReference type="InterPro" id="IPR036390">
    <property type="entry name" value="WH_DNA-bd_sf"/>
</dbReference>
<feature type="DNA-binding region" description="H-T-H motif" evidence="6">
    <location>
        <begin position="18"/>
        <end position="37"/>
    </location>
</feature>
<dbReference type="HAMAP" id="MF_00978">
    <property type="entry name" value="Bifunct_BirA"/>
    <property type="match status" value="1"/>
</dbReference>
<dbReference type="Gene3D" id="3.30.930.10">
    <property type="entry name" value="Bira Bifunctional Protein, Domain 2"/>
    <property type="match status" value="1"/>
</dbReference>
<dbReference type="GO" id="GO:0006355">
    <property type="term" value="P:regulation of DNA-templated transcription"/>
    <property type="evidence" value="ECO:0007669"/>
    <property type="project" value="UniProtKB-UniRule"/>
</dbReference>
<dbReference type="Gene3D" id="2.30.30.100">
    <property type="match status" value="1"/>
</dbReference>
<dbReference type="InterPro" id="IPR013196">
    <property type="entry name" value="HTH_11"/>
</dbReference>
<accession>A0A063Y633</accession>
<dbReference type="Pfam" id="PF08279">
    <property type="entry name" value="HTH_11"/>
    <property type="match status" value="1"/>
</dbReference>
<dbReference type="OrthoDB" id="9807064at2"/>
<keyword evidence="6" id="KW-0238">DNA-binding</keyword>
<dbReference type="PANTHER" id="PTHR12835:SF5">
    <property type="entry name" value="BIOTIN--PROTEIN LIGASE"/>
    <property type="match status" value="1"/>
</dbReference>
<dbReference type="CDD" id="cd00090">
    <property type="entry name" value="HTH_ARSR"/>
    <property type="match status" value="1"/>
</dbReference>
<dbReference type="Proteomes" id="UP000027318">
    <property type="component" value="Unassembled WGS sequence"/>
</dbReference>
<protein>
    <recommendedName>
        <fullName evidence="6">Bifunctional ligase/repressor BirA</fullName>
    </recommendedName>
    <alternativeName>
        <fullName evidence="6">Biotin operon repressor</fullName>
    </alternativeName>
    <alternativeName>
        <fullName evidence="6">Biotin--[acetyl-CoA-carboxylase] ligase</fullName>
        <ecNumber evidence="6">6.3.4.15</ecNumber>
    </alternativeName>
    <alternativeName>
        <fullName evidence="6">Biotin--protein ligase</fullName>
    </alternativeName>
    <alternativeName>
        <fullName evidence="6">Biotin-[acetyl-CoA carboxylase] synthetase</fullName>
    </alternativeName>
</protein>
<dbReference type="STRING" id="267850.ADINL_0429"/>
<evidence type="ECO:0000256" key="5">
    <source>
        <dbReference type="ARBA" id="ARBA00047846"/>
    </source>
</evidence>
<dbReference type="InterPro" id="IPR004408">
    <property type="entry name" value="Biotin_CoA_COase_ligase"/>
</dbReference>
<evidence type="ECO:0000256" key="1">
    <source>
        <dbReference type="ARBA" id="ARBA00022598"/>
    </source>
</evidence>
<keyword evidence="9" id="KW-1185">Reference proteome</keyword>
<evidence type="ECO:0000313" key="9">
    <source>
        <dbReference type="Proteomes" id="UP000027318"/>
    </source>
</evidence>
<evidence type="ECO:0000256" key="4">
    <source>
        <dbReference type="ARBA" id="ARBA00023267"/>
    </source>
</evidence>
<dbReference type="Pfam" id="PF02237">
    <property type="entry name" value="BPL_C"/>
    <property type="match status" value="1"/>
</dbReference>
<keyword evidence="2 6" id="KW-0547">Nucleotide-binding</keyword>
<evidence type="ECO:0000256" key="6">
    <source>
        <dbReference type="HAMAP-Rule" id="MF_00978"/>
    </source>
</evidence>
<dbReference type="CDD" id="cd16442">
    <property type="entry name" value="BPL"/>
    <property type="match status" value="1"/>
</dbReference>
<sequence length="323" mass="35368">MTRYELLRRLADGQFHSGRELGECLGISRTAVWKQIRALEELGLEVYCVRGRGYRIPGGVDLLDVQRLEALLLPQVRQRLEQLQLQLTTGSTNELALEGLRHGVHGALYMAEQQTQGRGRRGRRWVSPFASGLYFSLAWRFRCGVAALEGLSLVVGLALKRVLDAAGFQQVGVKWPNDLLVAGRKLAGVLIEVTGDTAVESQLVIGIGINAALSDDVSGAIDQPWADLRQQGVPIQRTDLLAALLNELVPVLSQFESEGFGHFRDEWMSADVFRHQPVRVQTGADAYLTGIAAGVNESGALLLQTEQELRTLHGGEVSLRGLS</sequence>
<dbReference type="InterPro" id="IPR036388">
    <property type="entry name" value="WH-like_DNA-bd_sf"/>
</dbReference>
<dbReference type="AlphaFoldDB" id="A0A063Y633"/>
<keyword evidence="3 6" id="KW-0067">ATP-binding</keyword>
<gene>
    <name evidence="6" type="primary">birA</name>
    <name evidence="8" type="ORF">ADINL_0429</name>
</gene>
<dbReference type="EC" id="6.3.4.15" evidence="6"/>
<dbReference type="InterPro" id="IPR003142">
    <property type="entry name" value="BPL_C"/>
</dbReference>
<dbReference type="InterPro" id="IPR008988">
    <property type="entry name" value="Transcriptional_repressor_C"/>
</dbReference>
<reference evidence="8 9" key="1">
    <citation type="journal article" date="2005" name="Int. J. Syst. Evol. Microbiol.">
        <title>Nitrincola lacisaponensis gen. nov., sp. nov., a novel alkaliphilic bacterium isolated from an alkaline, saline lake.</title>
        <authorList>
            <person name="Dimitriu P.A."/>
            <person name="Shukla S.K."/>
            <person name="Conradt J."/>
            <person name="Marquez M.C."/>
            <person name="Ventosa A."/>
            <person name="Maglia A."/>
            <person name="Peyton B.M."/>
            <person name="Pinkart H.C."/>
            <person name="Mormile M.R."/>
        </authorList>
    </citation>
    <scope>NUCLEOTIDE SEQUENCE [LARGE SCALE GENOMIC DNA]</scope>
    <source>
        <strain evidence="8 9">4CA</strain>
    </source>
</reference>
<proteinExistence type="inferred from homology"/>
<comment type="caution">
    <text evidence="8">The sequence shown here is derived from an EMBL/GenBank/DDBJ whole genome shotgun (WGS) entry which is preliminary data.</text>
</comment>
<dbReference type="NCBIfam" id="NF008847">
    <property type="entry name" value="PRK11886.1-2"/>
    <property type="match status" value="1"/>
</dbReference>
<comment type="similarity">
    <text evidence="6">Belongs to the biotin--protein ligase family.</text>
</comment>
<feature type="domain" description="BPL/LPL catalytic" evidence="7">
    <location>
        <begin position="65"/>
        <end position="256"/>
    </location>
</feature>
<dbReference type="NCBIfam" id="TIGR00121">
    <property type="entry name" value="birA_ligase"/>
    <property type="match status" value="1"/>
</dbReference>
<evidence type="ECO:0000259" key="7">
    <source>
        <dbReference type="PROSITE" id="PS51733"/>
    </source>
</evidence>
<dbReference type="SUPFAM" id="SSF46785">
    <property type="entry name" value="Winged helix' DNA-binding domain"/>
    <property type="match status" value="1"/>
</dbReference>
<dbReference type="InterPro" id="IPR011991">
    <property type="entry name" value="ArsR-like_HTH"/>
</dbReference>
<keyword evidence="6" id="KW-0678">Repressor</keyword>
<keyword evidence="6" id="KW-0805">Transcription regulation</keyword>
<dbReference type="EMBL" id="JMSZ01000010">
    <property type="protein sequence ID" value="KDE41124.1"/>
    <property type="molecule type" value="Genomic_DNA"/>
</dbReference>
<dbReference type="PATRIC" id="fig|267850.7.peg.426"/>
<feature type="binding site" evidence="6">
    <location>
        <position position="114"/>
    </location>
    <ligand>
        <name>biotin</name>
        <dbReference type="ChEBI" id="CHEBI:57586"/>
    </ligand>
</feature>
<dbReference type="GO" id="GO:0004077">
    <property type="term" value="F:biotin--[biotin carboxyl-carrier protein] ligase activity"/>
    <property type="evidence" value="ECO:0007669"/>
    <property type="project" value="UniProtKB-UniRule"/>
</dbReference>
<dbReference type="InterPro" id="IPR030855">
    <property type="entry name" value="Bifunct_BirA"/>
</dbReference>
<keyword evidence="4 6" id="KW-0092">Biotin</keyword>
<feature type="binding site" evidence="6">
    <location>
        <begin position="91"/>
        <end position="93"/>
    </location>
    <ligand>
        <name>biotin</name>
        <dbReference type="ChEBI" id="CHEBI:57586"/>
    </ligand>
</feature>
<dbReference type="Gene3D" id="1.10.10.10">
    <property type="entry name" value="Winged helix-like DNA-binding domain superfamily/Winged helix DNA-binding domain"/>
    <property type="match status" value="1"/>
</dbReference>
<dbReference type="PROSITE" id="PS51733">
    <property type="entry name" value="BPL_LPL_CATALYTIC"/>
    <property type="match status" value="1"/>
</dbReference>
<dbReference type="GO" id="GO:0005524">
    <property type="term" value="F:ATP binding"/>
    <property type="evidence" value="ECO:0007669"/>
    <property type="project" value="UniProtKB-UniRule"/>
</dbReference>
<organism evidence="8 9">
    <name type="scientific">Nitrincola lacisaponensis</name>
    <dbReference type="NCBI Taxonomy" id="267850"/>
    <lineage>
        <taxon>Bacteria</taxon>
        <taxon>Pseudomonadati</taxon>
        <taxon>Pseudomonadota</taxon>
        <taxon>Gammaproteobacteria</taxon>
        <taxon>Oceanospirillales</taxon>
        <taxon>Oceanospirillaceae</taxon>
        <taxon>Nitrincola</taxon>
    </lineage>
</organism>
<keyword evidence="6" id="KW-0804">Transcription</keyword>
<dbReference type="GO" id="GO:0003677">
    <property type="term" value="F:DNA binding"/>
    <property type="evidence" value="ECO:0007669"/>
    <property type="project" value="UniProtKB-UniRule"/>
</dbReference>
<name>A0A063Y633_9GAMM</name>
<evidence type="ECO:0000256" key="2">
    <source>
        <dbReference type="ARBA" id="ARBA00022741"/>
    </source>
</evidence>
<comment type="function">
    <text evidence="6">Acts both as a biotin--[acetyl-CoA-carboxylase] ligase and a biotin-operon repressor. In the presence of ATP, BirA activates biotin to form the BirA-biotinyl-5'-adenylate (BirA-bio-5'-AMP or holoBirA) complex. HoloBirA can either transfer the biotinyl moiety to the biotin carboxyl carrier protein (BCCP) subunit of acetyl-CoA carboxylase, or bind to the biotin operator site and inhibit transcription of the operon.</text>
</comment>
<dbReference type="SUPFAM" id="SSF55681">
    <property type="entry name" value="Class II aaRS and biotin synthetases"/>
    <property type="match status" value="1"/>
</dbReference>
<dbReference type="GO" id="GO:0005737">
    <property type="term" value="C:cytoplasm"/>
    <property type="evidence" value="ECO:0007669"/>
    <property type="project" value="TreeGrafter"/>
</dbReference>
<dbReference type="RefSeq" id="WP_036543409.1">
    <property type="nucleotide sequence ID" value="NZ_JBKBNO010000007.1"/>
</dbReference>